<dbReference type="Proteomes" id="UP000321204">
    <property type="component" value="Chromosome"/>
</dbReference>
<keyword evidence="2 10" id="KW-0813">Transport</keyword>
<keyword evidence="8 14" id="KW-0675">Receptor</keyword>
<keyword evidence="15" id="KW-1185">Reference proteome</keyword>
<evidence type="ECO:0000256" key="5">
    <source>
        <dbReference type="ARBA" id="ARBA00022729"/>
    </source>
</evidence>
<evidence type="ECO:0000313" key="15">
    <source>
        <dbReference type="Proteomes" id="UP000321204"/>
    </source>
</evidence>
<proteinExistence type="inferred from homology"/>
<dbReference type="GO" id="GO:0044718">
    <property type="term" value="P:siderophore transmembrane transport"/>
    <property type="evidence" value="ECO:0007669"/>
    <property type="project" value="TreeGrafter"/>
</dbReference>
<dbReference type="GO" id="GO:0009279">
    <property type="term" value="C:cell outer membrane"/>
    <property type="evidence" value="ECO:0007669"/>
    <property type="project" value="UniProtKB-SubCell"/>
</dbReference>
<organism evidence="14 15">
    <name type="scientific">Flavisolibacter ginsenosidimutans</name>
    <dbReference type="NCBI Taxonomy" id="661481"/>
    <lineage>
        <taxon>Bacteria</taxon>
        <taxon>Pseudomonadati</taxon>
        <taxon>Bacteroidota</taxon>
        <taxon>Chitinophagia</taxon>
        <taxon>Chitinophagales</taxon>
        <taxon>Chitinophagaceae</taxon>
        <taxon>Flavisolibacter</taxon>
    </lineage>
</organism>
<reference evidence="14 15" key="1">
    <citation type="journal article" date="2015" name="Int. J. Syst. Evol. Microbiol.">
        <title>Flavisolibacter ginsenosidimutans sp. nov., with ginsenoside-converting activity isolated from soil used for cultivating ginseng.</title>
        <authorList>
            <person name="Zhao Y."/>
            <person name="Liu Q."/>
            <person name="Kang M.S."/>
            <person name="Jin F."/>
            <person name="Yu H."/>
            <person name="Im W.T."/>
        </authorList>
    </citation>
    <scope>NUCLEOTIDE SEQUENCE [LARGE SCALE GENOMIC DNA]</scope>
    <source>
        <strain evidence="14 15">Gsoil 636</strain>
    </source>
</reference>
<name>A0A5B8UFL8_9BACT</name>
<dbReference type="Pfam" id="PF00593">
    <property type="entry name" value="TonB_dep_Rec_b-barrel"/>
    <property type="match status" value="1"/>
</dbReference>
<comment type="subcellular location">
    <subcellularLocation>
        <location evidence="1 10">Cell outer membrane</location>
        <topology evidence="1 10">Multi-pass membrane protein</topology>
    </subcellularLocation>
</comment>
<evidence type="ECO:0000256" key="3">
    <source>
        <dbReference type="ARBA" id="ARBA00022452"/>
    </source>
</evidence>
<evidence type="ECO:0000256" key="10">
    <source>
        <dbReference type="PROSITE-ProRule" id="PRU01360"/>
    </source>
</evidence>
<feature type="domain" description="TonB-dependent receptor-like beta-barrel" evidence="12">
    <location>
        <begin position="196"/>
        <end position="641"/>
    </location>
</feature>
<dbReference type="EMBL" id="CP042433">
    <property type="protein sequence ID" value="QEC54929.1"/>
    <property type="molecule type" value="Genomic_DNA"/>
</dbReference>
<keyword evidence="4 10" id="KW-0812">Transmembrane</keyword>
<dbReference type="CDD" id="cd01347">
    <property type="entry name" value="ligand_gated_channel"/>
    <property type="match status" value="1"/>
</dbReference>
<accession>A0A5B8UFL8</accession>
<keyword evidence="5" id="KW-0732">Signal</keyword>
<dbReference type="InterPro" id="IPR000531">
    <property type="entry name" value="Beta-barrel_TonB"/>
</dbReference>
<evidence type="ECO:0000256" key="1">
    <source>
        <dbReference type="ARBA" id="ARBA00004571"/>
    </source>
</evidence>
<evidence type="ECO:0000313" key="14">
    <source>
        <dbReference type="EMBL" id="QEC54929.1"/>
    </source>
</evidence>
<evidence type="ECO:0000256" key="11">
    <source>
        <dbReference type="RuleBase" id="RU003357"/>
    </source>
</evidence>
<dbReference type="InterPro" id="IPR036942">
    <property type="entry name" value="Beta-barrel_TonB_sf"/>
</dbReference>
<dbReference type="PANTHER" id="PTHR30069">
    <property type="entry name" value="TONB-DEPENDENT OUTER MEMBRANE RECEPTOR"/>
    <property type="match status" value="1"/>
</dbReference>
<evidence type="ECO:0000256" key="7">
    <source>
        <dbReference type="ARBA" id="ARBA00023136"/>
    </source>
</evidence>
<dbReference type="InterPro" id="IPR012910">
    <property type="entry name" value="Plug_dom"/>
</dbReference>
<evidence type="ECO:0000256" key="8">
    <source>
        <dbReference type="ARBA" id="ARBA00023170"/>
    </source>
</evidence>
<evidence type="ECO:0000256" key="6">
    <source>
        <dbReference type="ARBA" id="ARBA00023077"/>
    </source>
</evidence>
<dbReference type="PROSITE" id="PS52016">
    <property type="entry name" value="TONB_DEPENDENT_REC_3"/>
    <property type="match status" value="1"/>
</dbReference>
<dbReference type="Gene3D" id="2.40.170.20">
    <property type="entry name" value="TonB-dependent receptor, beta-barrel domain"/>
    <property type="match status" value="1"/>
</dbReference>
<evidence type="ECO:0000259" key="13">
    <source>
        <dbReference type="Pfam" id="PF07715"/>
    </source>
</evidence>
<comment type="similarity">
    <text evidence="10 11">Belongs to the TonB-dependent receptor family.</text>
</comment>
<dbReference type="SUPFAM" id="SSF56935">
    <property type="entry name" value="Porins"/>
    <property type="match status" value="1"/>
</dbReference>
<gene>
    <name evidence="14" type="ORF">FSB75_03100</name>
</gene>
<evidence type="ECO:0000256" key="9">
    <source>
        <dbReference type="ARBA" id="ARBA00023237"/>
    </source>
</evidence>
<keyword evidence="3 10" id="KW-1134">Transmembrane beta strand</keyword>
<keyword evidence="6 11" id="KW-0798">TonB box</keyword>
<dbReference type="InterPro" id="IPR037066">
    <property type="entry name" value="Plug_dom_sf"/>
</dbReference>
<evidence type="ECO:0000259" key="12">
    <source>
        <dbReference type="Pfam" id="PF00593"/>
    </source>
</evidence>
<keyword evidence="7 10" id="KW-0472">Membrane</keyword>
<dbReference type="GO" id="GO:0015344">
    <property type="term" value="F:siderophore uptake transmembrane transporter activity"/>
    <property type="evidence" value="ECO:0007669"/>
    <property type="project" value="TreeGrafter"/>
</dbReference>
<dbReference type="KEGG" id="fgg:FSB75_03100"/>
<dbReference type="OrthoDB" id="9758472at2"/>
<evidence type="ECO:0000256" key="4">
    <source>
        <dbReference type="ARBA" id="ARBA00022692"/>
    </source>
</evidence>
<sequence length="670" mass="74287">MISRVRRSRIEWALQDSPLLIFAANLKAMRKRVLFFTGILPFVFLSAKAQGPELDPVTITSSINPIKASQTGRNLLVIKGERFAQLPVHSLDELLRYLPGIELQARGPFGSQSDITLRGGTFQQVLVIVDGVRVNDPNTGHFTTNIPLAPGEIDRIEILKGASSALYGSDAVGGVVNIITKTFATKSTVQKLQTTAQFTGGEYGFYSVNAAVYASNGKTSFGAGILSNNTTGQLQRGTRGFVNATTVSASVGHAFNEKWNLSFRSAYDHRKFAAQNFYTSSTADTAQETLKTFWNQLQVLRQAANNTLRVQIGYKQLQDSFAFNKLTPTNQNKTELWQALLTNERKLGANTTLTPGLQFINKKITSNDRGNHNVNLAAAFLILSQRFGEHVFVSPAARLEWNERAGWEAVPQLNLSYRSSQWQLRGSAGKTIRDADFTERYNNYNKSFVSNGQRLGNPDLEAERSFSYEAGADYFLANTLKLSGTFFQRRHKNLIDYVLTPAAQIPHNSNLAANGMYAFAKNIAEVTTTGYEGDVQFSKPLTNNSNLWVTLGLVWLNDESSNNTASLYVSSHARFQTNFAVSYTQKRFALSVNGLYKKRQQQKSSSPLIVPVTSDYVLLNAKAEAFILKNKLSAFTEVDNLLDRTYTDLLGALMPRRWFMAGIKISLAGK</sequence>
<dbReference type="InterPro" id="IPR039426">
    <property type="entry name" value="TonB-dep_rcpt-like"/>
</dbReference>
<protein>
    <submittedName>
        <fullName evidence="14">TonB-dependent receptor</fullName>
    </submittedName>
</protein>
<dbReference type="AlphaFoldDB" id="A0A5B8UFL8"/>
<dbReference type="Gene3D" id="2.170.130.10">
    <property type="entry name" value="TonB-dependent receptor, plug domain"/>
    <property type="match status" value="1"/>
</dbReference>
<feature type="domain" description="TonB-dependent receptor plug" evidence="13">
    <location>
        <begin position="70"/>
        <end position="175"/>
    </location>
</feature>
<keyword evidence="9 10" id="KW-0998">Cell outer membrane</keyword>
<dbReference type="Pfam" id="PF07715">
    <property type="entry name" value="Plug"/>
    <property type="match status" value="1"/>
</dbReference>
<evidence type="ECO:0000256" key="2">
    <source>
        <dbReference type="ARBA" id="ARBA00022448"/>
    </source>
</evidence>
<dbReference type="PANTHER" id="PTHR30069:SF29">
    <property type="entry name" value="HEMOGLOBIN AND HEMOGLOBIN-HAPTOGLOBIN-BINDING PROTEIN 1-RELATED"/>
    <property type="match status" value="1"/>
</dbReference>